<dbReference type="Proteomes" id="UP000184388">
    <property type="component" value="Unassembled WGS sequence"/>
</dbReference>
<name>A0A9X8QZL5_9ACTN</name>
<gene>
    <name evidence="1" type="ORF">SAMN05216268_12694</name>
</gene>
<sequence length="206" mass="23491">MSMSKNAAEKREALFDKLKTKGVSPERLRYLRTVANDGASPEIIKRLRTDMKKEMSVQDIADLFGISRQGVYHHIKGDASQLDQGDRGNLKELRPFTVPAHQQQCSLYNYITAHMKYALNPDPSSFTPVRWRELTHWWGTLDANEIIVHDPEQPGNDLAQCGGWRLEDREKGDGDLIVRPHGEPTAQQRKVFSRKVIEQGLKQGNE</sequence>
<evidence type="ECO:0000313" key="2">
    <source>
        <dbReference type="Proteomes" id="UP000184388"/>
    </source>
</evidence>
<protein>
    <submittedName>
        <fullName evidence="1">HTH domain-containing protein</fullName>
    </submittedName>
</protein>
<dbReference type="CDD" id="cd00090">
    <property type="entry name" value="HTH_ARSR"/>
    <property type="match status" value="1"/>
</dbReference>
<reference evidence="2" key="1">
    <citation type="submission" date="2016-11" db="EMBL/GenBank/DDBJ databases">
        <authorList>
            <person name="Jaros S."/>
            <person name="Januszkiewicz K."/>
            <person name="Wedrychowicz H."/>
        </authorList>
    </citation>
    <scope>NUCLEOTIDE SEQUENCE [LARGE SCALE GENOMIC DNA]</scope>
    <source>
        <strain evidence="2">CGMCC 4.3555</strain>
    </source>
</reference>
<accession>A0A9X8QZL5</accession>
<comment type="caution">
    <text evidence="1">The sequence shown here is derived from an EMBL/GenBank/DDBJ whole genome shotgun (WGS) entry which is preliminary data.</text>
</comment>
<dbReference type="AlphaFoldDB" id="A0A9X8QZL5"/>
<organism evidence="1 2">
    <name type="scientific">Streptomyces yunnanensis</name>
    <dbReference type="NCBI Taxonomy" id="156453"/>
    <lineage>
        <taxon>Bacteria</taxon>
        <taxon>Bacillati</taxon>
        <taxon>Actinomycetota</taxon>
        <taxon>Actinomycetes</taxon>
        <taxon>Kitasatosporales</taxon>
        <taxon>Streptomycetaceae</taxon>
        <taxon>Streptomyces</taxon>
    </lineage>
</organism>
<dbReference type="EMBL" id="FRBK01000026">
    <property type="protein sequence ID" value="SHN24376.1"/>
    <property type="molecule type" value="Genomic_DNA"/>
</dbReference>
<evidence type="ECO:0000313" key="1">
    <source>
        <dbReference type="EMBL" id="SHN24376.1"/>
    </source>
</evidence>
<dbReference type="InterPro" id="IPR011991">
    <property type="entry name" value="ArsR-like_HTH"/>
</dbReference>
<proteinExistence type="predicted"/>